<proteinExistence type="predicted"/>
<feature type="region of interest" description="Disordered" evidence="1">
    <location>
        <begin position="1"/>
        <end position="216"/>
    </location>
</feature>
<gene>
    <name evidence="2" type="ORF">AVDCRST_MAG51-2001</name>
</gene>
<feature type="non-terminal residue" evidence="2">
    <location>
        <position position="216"/>
    </location>
</feature>
<sequence>DPPPGAAAAGGRPRRFGAAGPCRRAARGAAGRLGAHGAEFSRRQLRTPHSRILQHRGTPVLPALAGNDEPAPGAAQGRMAGAQGIPADGLVREQARRAGHRPGAGPDPGGERISQVRRQPGRRPRLHAGDAVLDPRDRRRRRHQAVPPADQPALRLRDPAPLHRPRARRPVHGPGPLQRQPRPAAVPERGVCRRQAVGVARPAGAQRRHPPQRAQL</sequence>
<evidence type="ECO:0000256" key="1">
    <source>
        <dbReference type="SAM" id="MobiDB-lite"/>
    </source>
</evidence>
<feature type="non-terminal residue" evidence="2">
    <location>
        <position position="1"/>
    </location>
</feature>
<dbReference type="EMBL" id="CADCUX010000427">
    <property type="protein sequence ID" value="CAA9421103.1"/>
    <property type="molecule type" value="Genomic_DNA"/>
</dbReference>
<dbReference type="AlphaFoldDB" id="A0A6J4PQR1"/>
<evidence type="ECO:0000313" key="2">
    <source>
        <dbReference type="EMBL" id="CAA9421103.1"/>
    </source>
</evidence>
<feature type="compositionally biased region" description="Basic residues" evidence="1">
    <location>
        <begin position="43"/>
        <end position="54"/>
    </location>
</feature>
<feature type="compositionally biased region" description="Basic residues" evidence="1">
    <location>
        <begin position="206"/>
        <end position="216"/>
    </location>
</feature>
<name>A0A6J4PQR1_9BURK</name>
<feature type="compositionally biased region" description="Low complexity" evidence="1">
    <location>
        <begin position="70"/>
        <end position="84"/>
    </location>
</feature>
<protein>
    <submittedName>
        <fullName evidence="2">GH23</fullName>
    </submittedName>
</protein>
<reference evidence="2" key="1">
    <citation type="submission" date="2020-02" db="EMBL/GenBank/DDBJ databases">
        <authorList>
            <person name="Meier V. D."/>
        </authorList>
    </citation>
    <scope>NUCLEOTIDE SEQUENCE</scope>
    <source>
        <strain evidence="2">AVDCRST_MAG51</strain>
    </source>
</reference>
<accession>A0A6J4PQR1</accession>
<feature type="compositionally biased region" description="Low complexity" evidence="1">
    <location>
        <begin position="1"/>
        <end position="38"/>
    </location>
</feature>
<organism evidence="2">
    <name type="scientific">uncultured Ramlibacter sp</name>
    <dbReference type="NCBI Taxonomy" id="260755"/>
    <lineage>
        <taxon>Bacteria</taxon>
        <taxon>Pseudomonadati</taxon>
        <taxon>Pseudomonadota</taxon>
        <taxon>Betaproteobacteria</taxon>
        <taxon>Burkholderiales</taxon>
        <taxon>Comamonadaceae</taxon>
        <taxon>Ramlibacter</taxon>
        <taxon>environmental samples</taxon>
    </lineage>
</organism>